<keyword evidence="1" id="KW-0560">Oxidoreductase</keyword>
<organism evidence="4 5">
    <name type="scientific">Streptomyces olivaceoviridis</name>
    <name type="common">Streptomyces corchorusii</name>
    <dbReference type="NCBI Taxonomy" id="1921"/>
    <lineage>
        <taxon>Bacteria</taxon>
        <taxon>Bacillati</taxon>
        <taxon>Actinomycetota</taxon>
        <taxon>Actinomycetes</taxon>
        <taxon>Kitasatosporales</taxon>
        <taxon>Streptomycetaceae</taxon>
        <taxon>Streptomyces</taxon>
    </lineage>
</organism>
<reference evidence="4 5" key="1">
    <citation type="submission" date="2024-10" db="EMBL/GenBank/DDBJ databases">
        <title>The Natural Products Discovery Center: Release of the First 8490 Sequenced Strains for Exploring Actinobacteria Biosynthetic Diversity.</title>
        <authorList>
            <person name="Kalkreuter E."/>
            <person name="Kautsar S.A."/>
            <person name="Yang D."/>
            <person name="Bader C.D."/>
            <person name="Teijaro C.N."/>
            <person name="Fluegel L."/>
            <person name="Davis C.M."/>
            <person name="Simpson J.R."/>
            <person name="Lauterbach L."/>
            <person name="Steele A.D."/>
            <person name="Gui C."/>
            <person name="Meng S."/>
            <person name="Li G."/>
            <person name="Viehrig K."/>
            <person name="Ye F."/>
            <person name="Su P."/>
            <person name="Kiefer A.F."/>
            <person name="Nichols A."/>
            <person name="Cepeda A.J."/>
            <person name="Yan W."/>
            <person name="Fan B."/>
            <person name="Jiang Y."/>
            <person name="Adhikari A."/>
            <person name="Zheng C.-J."/>
            <person name="Schuster L."/>
            <person name="Cowan T.M."/>
            <person name="Smanski M.J."/>
            <person name="Chevrette M.G."/>
            <person name="De Carvalho L.P.S."/>
            <person name="Shen B."/>
        </authorList>
    </citation>
    <scope>NUCLEOTIDE SEQUENCE [LARGE SCALE GENOMIC DNA]</scope>
    <source>
        <strain evidence="4 5">NPDC020295</strain>
    </source>
</reference>
<protein>
    <submittedName>
        <fullName evidence="4">Aldo/keto reductase</fullName>
    </submittedName>
</protein>
<dbReference type="Gene3D" id="3.20.20.100">
    <property type="entry name" value="NADP-dependent oxidoreductase domain"/>
    <property type="match status" value="1"/>
</dbReference>
<dbReference type="EMBL" id="JBIRWM010000026">
    <property type="protein sequence ID" value="MFI2161495.1"/>
    <property type="molecule type" value="Genomic_DNA"/>
</dbReference>
<dbReference type="RefSeq" id="WP_398781294.1">
    <property type="nucleotide sequence ID" value="NZ_JBIRUT010000023.1"/>
</dbReference>
<feature type="compositionally biased region" description="Low complexity" evidence="2">
    <location>
        <begin position="298"/>
        <end position="313"/>
    </location>
</feature>
<evidence type="ECO:0000256" key="2">
    <source>
        <dbReference type="SAM" id="MobiDB-lite"/>
    </source>
</evidence>
<feature type="compositionally biased region" description="Basic and acidic residues" evidence="2">
    <location>
        <begin position="1"/>
        <end position="12"/>
    </location>
</feature>
<proteinExistence type="predicted"/>
<feature type="compositionally biased region" description="Basic residues" evidence="2">
    <location>
        <begin position="286"/>
        <end position="297"/>
    </location>
</feature>
<dbReference type="InterPro" id="IPR050791">
    <property type="entry name" value="Aldo-Keto_reductase"/>
</dbReference>
<gene>
    <name evidence="4" type="ORF">ACH49L_38485</name>
</gene>
<feature type="compositionally biased region" description="Basic and acidic residues" evidence="2">
    <location>
        <begin position="230"/>
        <end position="241"/>
    </location>
</feature>
<evidence type="ECO:0000259" key="3">
    <source>
        <dbReference type="Pfam" id="PF00248"/>
    </source>
</evidence>
<dbReference type="InterPro" id="IPR036812">
    <property type="entry name" value="NAD(P)_OxRdtase_dom_sf"/>
</dbReference>
<evidence type="ECO:0000313" key="4">
    <source>
        <dbReference type="EMBL" id="MFI2161495.1"/>
    </source>
</evidence>
<name>A0ABW7VL80_STROI</name>
<dbReference type="InterPro" id="IPR023210">
    <property type="entry name" value="NADP_OxRdtase_dom"/>
</dbReference>
<feature type="compositionally biased region" description="Basic residues" evidence="2">
    <location>
        <begin position="148"/>
        <end position="157"/>
    </location>
</feature>
<feature type="region of interest" description="Disordered" evidence="2">
    <location>
        <begin position="264"/>
        <end position="338"/>
    </location>
</feature>
<feature type="domain" description="NADP-dependent oxidoreductase" evidence="3">
    <location>
        <begin position="172"/>
        <end position="269"/>
    </location>
</feature>
<evidence type="ECO:0000313" key="5">
    <source>
        <dbReference type="Proteomes" id="UP001611397"/>
    </source>
</evidence>
<dbReference type="Pfam" id="PF00248">
    <property type="entry name" value="Aldo_ket_red"/>
    <property type="match status" value="1"/>
</dbReference>
<feature type="region of interest" description="Disordered" evidence="2">
    <location>
        <begin position="221"/>
        <end position="241"/>
    </location>
</feature>
<dbReference type="PANTHER" id="PTHR43625:SF77">
    <property type="entry name" value="ALDO-KETO REDUCTASE"/>
    <property type="match status" value="1"/>
</dbReference>
<dbReference type="PANTHER" id="PTHR43625">
    <property type="entry name" value="AFLATOXIN B1 ALDEHYDE REDUCTASE"/>
    <property type="match status" value="1"/>
</dbReference>
<feature type="compositionally biased region" description="Basic residues" evidence="2">
    <location>
        <begin position="60"/>
        <end position="70"/>
    </location>
</feature>
<feature type="compositionally biased region" description="Low complexity" evidence="2">
    <location>
        <begin position="273"/>
        <end position="284"/>
    </location>
</feature>
<keyword evidence="5" id="KW-1185">Reference proteome</keyword>
<dbReference type="Proteomes" id="UP001611397">
    <property type="component" value="Unassembled WGS sequence"/>
</dbReference>
<evidence type="ECO:0000256" key="1">
    <source>
        <dbReference type="ARBA" id="ARBA00023002"/>
    </source>
</evidence>
<accession>A0ABW7VL80</accession>
<feature type="compositionally biased region" description="Basic residues" evidence="2">
    <location>
        <begin position="83"/>
        <end position="128"/>
    </location>
</feature>
<feature type="region of interest" description="Disordered" evidence="2">
    <location>
        <begin position="1"/>
        <end position="160"/>
    </location>
</feature>
<feature type="compositionally biased region" description="Low complexity" evidence="2">
    <location>
        <begin position="31"/>
        <end position="41"/>
    </location>
</feature>
<sequence length="338" mass="37478">MGRLRRECRARPVDTGVPGARPMPGRSNGTARVAPPRAYRPPARRGHRADGTVTAAPTRTGKRGLARVRRQLPDEAPLTFDRHQRRHGVRRPHRRPRRCPTGRARRPARACACRHRRRPAPPGRRPHRPTSSTASIRTCPSRRPGASWRRRSPRARHGTSACPRWAWSRSSQAVHPVTTVQSEFSRWTRDVQAEVLPYCAAQGVGLPPYSPLGRGFLLGRFSSSDELPENDQRRRLPRFRQDNLRANPAVAAEVRAVADRVGSTPAQIAWPGSSPRASTSFPSRAPRPRRTRPRTRAARTSGCPRPTSPASTPSRPPSAPGTDPCRTHAPSRDHTGTS</sequence>
<comment type="caution">
    <text evidence="4">The sequence shown here is derived from an EMBL/GenBank/DDBJ whole genome shotgun (WGS) entry which is preliminary data.</text>
</comment>
<dbReference type="SUPFAM" id="SSF51430">
    <property type="entry name" value="NAD(P)-linked oxidoreductase"/>
    <property type="match status" value="1"/>
</dbReference>